<organism evidence="1 2">
    <name type="scientific">Rhabditophanes sp. KR3021</name>
    <dbReference type="NCBI Taxonomy" id="114890"/>
    <lineage>
        <taxon>Eukaryota</taxon>
        <taxon>Metazoa</taxon>
        <taxon>Ecdysozoa</taxon>
        <taxon>Nematoda</taxon>
        <taxon>Chromadorea</taxon>
        <taxon>Rhabditida</taxon>
        <taxon>Tylenchina</taxon>
        <taxon>Panagrolaimomorpha</taxon>
        <taxon>Strongyloidoidea</taxon>
        <taxon>Alloionematidae</taxon>
        <taxon>Rhabditophanes</taxon>
    </lineage>
</organism>
<dbReference type="Proteomes" id="UP000095286">
    <property type="component" value="Unplaced"/>
</dbReference>
<accession>A0AC35TIP6</accession>
<name>A0AC35TIP6_9BILA</name>
<proteinExistence type="predicted"/>
<sequence length="251" mass="27134">MLNKFLTLFIVASVLVESAFAGYAYGVDIAQGATVSQFQCIKSSGYSTSFTQIYMSAGSGSPDVTGCQNVINAYTAGLGTEVYINPSPNSNKQGYQQFDEALNQLKSAGINVRTIWLKVSLPINWSNNIQYNTNFIQSVITRARSNGVTLGIYTNFYDWMQITGSSTAFSQYNLPVWYWGIYGYGPSAEGTADFNDFRNFASWNSPSAKTYAMNESCCGVNVGKVAYSAGSKFAELVGAKLTSPLAGSAIL</sequence>
<reference evidence="2" key="1">
    <citation type="submission" date="2016-11" db="UniProtKB">
        <authorList>
            <consortium name="WormBaseParasite"/>
        </authorList>
    </citation>
    <scope>IDENTIFICATION</scope>
    <source>
        <strain evidence="2">KR3021</strain>
    </source>
</reference>
<protein>
    <submittedName>
        <fullName evidence="2">Lysozyme</fullName>
    </submittedName>
</protein>
<evidence type="ECO:0000313" key="2">
    <source>
        <dbReference type="WBParaSite" id="RSKR_0000093700.1"/>
    </source>
</evidence>
<evidence type="ECO:0000313" key="1">
    <source>
        <dbReference type="Proteomes" id="UP000095286"/>
    </source>
</evidence>
<dbReference type="WBParaSite" id="RSKR_0000093700.1">
    <property type="protein sequence ID" value="RSKR_0000093700.1"/>
    <property type="gene ID" value="RSKR_0000093700"/>
</dbReference>